<keyword evidence="1" id="KW-1133">Transmembrane helix</keyword>
<feature type="transmembrane region" description="Helical" evidence="1">
    <location>
        <begin position="35"/>
        <end position="57"/>
    </location>
</feature>
<organism evidence="2 3">
    <name type="scientific">Arthrobacter crystallopoietes BAB-32</name>
    <dbReference type="NCBI Taxonomy" id="1246476"/>
    <lineage>
        <taxon>Bacteria</taxon>
        <taxon>Bacillati</taxon>
        <taxon>Actinomycetota</taxon>
        <taxon>Actinomycetes</taxon>
        <taxon>Micrococcales</taxon>
        <taxon>Micrococcaceae</taxon>
        <taxon>Crystallibacter</taxon>
    </lineage>
</organism>
<feature type="transmembrane region" description="Helical" evidence="1">
    <location>
        <begin position="87"/>
        <end position="106"/>
    </location>
</feature>
<dbReference type="AlphaFoldDB" id="N1UYC1"/>
<keyword evidence="3" id="KW-1185">Reference proteome</keyword>
<name>N1UYC1_9MICC</name>
<evidence type="ECO:0000313" key="3">
    <source>
        <dbReference type="Proteomes" id="UP000010729"/>
    </source>
</evidence>
<keyword evidence="1" id="KW-0472">Membrane</keyword>
<evidence type="ECO:0000256" key="1">
    <source>
        <dbReference type="SAM" id="Phobius"/>
    </source>
</evidence>
<protein>
    <submittedName>
        <fullName evidence="2">Uncharacterized protein</fullName>
    </submittedName>
</protein>
<dbReference type="EMBL" id="ANPE02000135">
    <property type="protein sequence ID" value="EMY34065.1"/>
    <property type="molecule type" value="Genomic_DNA"/>
</dbReference>
<keyword evidence="1" id="KW-0812">Transmembrane</keyword>
<proteinExistence type="predicted"/>
<feature type="transmembrane region" description="Helical" evidence="1">
    <location>
        <begin position="64"/>
        <end position="81"/>
    </location>
</feature>
<comment type="caution">
    <text evidence="2">The sequence shown here is derived from an EMBL/GenBank/DDBJ whole genome shotgun (WGS) entry which is preliminary data.</text>
</comment>
<dbReference type="Proteomes" id="UP000010729">
    <property type="component" value="Unassembled WGS sequence"/>
</dbReference>
<gene>
    <name evidence="2" type="ORF">D477_011621</name>
</gene>
<sequence length="128" mass="13471">MRLAAGIAMLAAGLWGVLQTFDYYDSAVGGGDIALMLLLPIMAMGTGVTGIVTLSTLRTRRESLTYVTAIFAGLAGLTYLGLVLTGILTIGLPGLVYAAAGMFLIIRSHVTERAADIHRASKRQEASR</sequence>
<evidence type="ECO:0000313" key="2">
    <source>
        <dbReference type="EMBL" id="EMY34065.1"/>
    </source>
</evidence>
<accession>N1UYC1</accession>
<reference evidence="2 3" key="1">
    <citation type="journal article" date="2013" name="Genome Announc.">
        <title>Draft Genome Sequence of Arthrobacter crystallopoietes Strain BAB-32, Revealing Genes for Bioremediation.</title>
        <authorList>
            <person name="Joshi M.N."/>
            <person name="Pandit A.S."/>
            <person name="Sharma A."/>
            <person name="Pandya R.V."/>
            <person name="Desai S.M."/>
            <person name="Saxena A.K."/>
            <person name="Bagatharia S.B."/>
        </authorList>
    </citation>
    <scope>NUCLEOTIDE SEQUENCE [LARGE SCALE GENOMIC DNA]</scope>
    <source>
        <strain evidence="2 3">BAB-32</strain>
    </source>
</reference>